<dbReference type="AlphaFoldDB" id="A0A8J6TMY3"/>
<dbReference type="EMBL" id="JACNJH010000171">
    <property type="protein sequence ID" value="MBC8362138.1"/>
    <property type="molecule type" value="Genomic_DNA"/>
</dbReference>
<dbReference type="Proteomes" id="UP000603434">
    <property type="component" value="Unassembled WGS sequence"/>
</dbReference>
<name>A0A8J6TMY3_9BACT</name>
<accession>A0A8J6TMY3</accession>
<comment type="caution">
    <text evidence="1">The sequence shown here is derived from an EMBL/GenBank/DDBJ whole genome shotgun (WGS) entry which is preliminary data.</text>
</comment>
<protein>
    <submittedName>
        <fullName evidence="1">Uncharacterized protein</fullName>
    </submittedName>
</protein>
<proteinExistence type="predicted"/>
<organism evidence="1 2">
    <name type="scientific">Candidatus Desulfatibia profunda</name>
    <dbReference type="NCBI Taxonomy" id="2841695"/>
    <lineage>
        <taxon>Bacteria</taxon>
        <taxon>Pseudomonadati</taxon>
        <taxon>Thermodesulfobacteriota</taxon>
        <taxon>Desulfobacteria</taxon>
        <taxon>Desulfobacterales</taxon>
        <taxon>Desulfobacterales incertae sedis</taxon>
        <taxon>Candidatus Desulfatibia</taxon>
    </lineage>
</organism>
<evidence type="ECO:0000313" key="2">
    <source>
        <dbReference type="Proteomes" id="UP000603434"/>
    </source>
</evidence>
<sequence length="278" mass="29883">MKSKSFFALIIVVLLAMPRHGYGDQGQDLVEQKGKGSINWSTGIVQATGIGAPPENAYGKPSARPMALRAATLDAYRNILEVVNGVRIDSTTVVKDYAVESDVIMSKVEGMVHGAEIVKKEYLSDGTVEITMQMNLRGGFSQIILPEEIKPLESIQAVVPVQSSSAVFTGMVVDARGLKARPAMSPKILDESGQEVYGSAFVSREFAVQQGMSGYAKDLAGALKNERVTDNPLTVKGLRTEGPGQSDIVISNADASRLRSASENLSFMKKCRVMIVVD</sequence>
<gene>
    <name evidence="1" type="ORF">H8E23_12155</name>
</gene>
<reference evidence="1 2" key="1">
    <citation type="submission" date="2020-08" db="EMBL/GenBank/DDBJ databases">
        <title>Bridging the membrane lipid divide: bacteria of the FCB group superphylum have the potential to synthesize archaeal ether lipids.</title>
        <authorList>
            <person name="Villanueva L."/>
            <person name="Von Meijenfeldt F.A.B."/>
            <person name="Westbye A.B."/>
            <person name="Yadav S."/>
            <person name="Hopmans E.C."/>
            <person name="Dutilh B.E."/>
            <person name="Sinninghe Damste J.S."/>
        </authorList>
    </citation>
    <scope>NUCLEOTIDE SEQUENCE [LARGE SCALE GENOMIC DNA]</scope>
    <source>
        <strain evidence="1">NIOZ-UU30</strain>
    </source>
</reference>
<evidence type="ECO:0000313" key="1">
    <source>
        <dbReference type="EMBL" id="MBC8362138.1"/>
    </source>
</evidence>